<reference evidence="3" key="1">
    <citation type="submission" date="2013-09" db="EMBL/GenBank/DDBJ databases">
        <title>Corchorus olitorius genome sequencing.</title>
        <authorList>
            <person name="Alam M."/>
            <person name="Haque M.S."/>
            <person name="Islam M.S."/>
            <person name="Emdad E.M."/>
            <person name="Islam M.M."/>
            <person name="Ahmed B."/>
            <person name="Halim A."/>
            <person name="Hossen Q.M.M."/>
            <person name="Hossain M.Z."/>
            <person name="Ahmed R."/>
            <person name="Khan M.M."/>
            <person name="Islam R."/>
            <person name="Rashid M.M."/>
            <person name="Khan S.A."/>
            <person name="Rahman M.S."/>
            <person name="Alam M."/>
            <person name="Yahiya A.S."/>
            <person name="Khan M.S."/>
            <person name="Azam M.S."/>
            <person name="Haque T."/>
            <person name="Lashkar M.Z.H."/>
            <person name="Akhand A.I."/>
            <person name="Morshed G."/>
            <person name="Roy S."/>
            <person name="Uddin K.S."/>
            <person name="Rabeya T."/>
            <person name="Hossain A.S."/>
            <person name="Chowdhury A."/>
            <person name="Snigdha A.R."/>
            <person name="Mortoza M.S."/>
            <person name="Matin S.A."/>
            <person name="Hoque S.M.E."/>
            <person name="Islam M.K."/>
            <person name="Roy D.K."/>
            <person name="Haider R."/>
            <person name="Moosa M.M."/>
            <person name="Elias S.M."/>
            <person name="Hasan A.M."/>
            <person name="Jahan S."/>
            <person name="Shafiuddin M."/>
            <person name="Mahmood N."/>
            <person name="Shommy N.S."/>
        </authorList>
    </citation>
    <scope>NUCLEOTIDE SEQUENCE [LARGE SCALE GENOMIC DNA]</scope>
    <source>
        <strain evidence="3">cv. O-4</strain>
    </source>
</reference>
<name>A0A1R3L272_9ROSI</name>
<feature type="region of interest" description="Disordered" evidence="1">
    <location>
        <begin position="146"/>
        <end position="201"/>
    </location>
</feature>
<gene>
    <name evidence="2" type="ORF">COLO4_01680</name>
</gene>
<dbReference type="Proteomes" id="UP000187203">
    <property type="component" value="Unassembled WGS sequence"/>
</dbReference>
<dbReference type="EMBL" id="AWUE01004280">
    <property type="protein sequence ID" value="OMP13442.1"/>
    <property type="molecule type" value="Genomic_DNA"/>
</dbReference>
<protein>
    <submittedName>
        <fullName evidence="2">Uncharacterized protein</fullName>
    </submittedName>
</protein>
<keyword evidence="3" id="KW-1185">Reference proteome</keyword>
<comment type="caution">
    <text evidence="2">The sequence shown here is derived from an EMBL/GenBank/DDBJ whole genome shotgun (WGS) entry which is preliminary data.</text>
</comment>
<feature type="compositionally biased region" description="Basic residues" evidence="1">
    <location>
        <begin position="80"/>
        <end position="102"/>
    </location>
</feature>
<proteinExistence type="predicted"/>
<feature type="region of interest" description="Disordered" evidence="1">
    <location>
        <begin position="79"/>
        <end position="131"/>
    </location>
</feature>
<sequence length="278" mass="29822">MRGTWPCTSRCWRVSWPIRPIPTTCRAACRADSSSVTPELAYDSSRGVHGDVGFDCPSFARDHEKSFSIPCRAARIPGLRPHRRSRGARRPARRSVLHHHAARGAPGHAGLPFGHGVGRPAPAVEDDDAEGTHVPAHLRHLRALRRQGRRAAAHGGRQAGSGTRLQPAHRGAPGRAGQERGALRGALLPGAPARRQRDRAPDLEWRAPGIAAIRLPSASRLGWPHHRGTGIIPRLPSHVSTSAGHRVMGNLVGRNPNACPPSANRCSSAGTPAFFRAP</sequence>
<feature type="compositionally biased region" description="Low complexity" evidence="1">
    <location>
        <begin position="183"/>
        <end position="193"/>
    </location>
</feature>
<evidence type="ECO:0000313" key="3">
    <source>
        <dbReference type="Proteomes" id="UP000187203"/>
    </source>
</evidence>
<dbReference type="AlphaFoldDB" id="A0A1R3L272"/>
<evidence type="ECO:0000313" key="2">
    <source>
        <dbReference type="EMBL" id="OMP13442.1"/>
    </source>
</evidence>
<organism evidence="2 3">
    <name type="scientific">Corchorus olitorius</name>
    <dbReference type="NCBI Taxonomy" id="93759"/>
    <lineage>
        <taxon>Eukaryota</taxon>
        <taxon>Viridiplantae</taxon>
        <taxon>Streptophyta</taxon>
        <taxon>Embryophyta</taxon>
        <taxon>Tracheophyta</taxon>
        <taxon>Spermatophyta</taxon>
        <taxon>Magnoliopsida</taxon>
        <taxon>eudicotyledons</taxon>
        <taxon>Gunneridae</taxon>
        <taxon>Pentapetalae</taxon>
        <taxon>rosids</taxon>
        <taxon>malvids</taxon>
        <taxon>Malvales</taxon>
        <taxon>Malvaceae</taxon>
        <taxon>Grewioideae</taxon>
        <taxon>Apeibeae</taxon>
        <taxon>Corchorus</taxon>
    </lineage>
</organism>
<accession>A0A1R3L272</accession>
<evidence type="ECO:0000256" key="1">
    <source>
        <dbReference type="SAM" id="MobiDB-lite"/>
    </source>
</evidence>